<dbReference type="AlphaFoldDB" id="A0A7X1TN31"/>
<accession>A0A7X1TN31</accession>
<gene>
    <name evidence="2" type="ORF">FNH21_05575</name>
</gene>
<dbReference type="OrthoDB" id="23692at2"/>
<evidence type="ECO:0000313" key="3">
    <source>
        <dbReference type="Proteomes" id="UP000326464"/>
    </source>
</evidence>
<dbReference type="CDD" id="cd01948">
    <property type="entry name" value="EAL"/>
    <property type="match status" value="1"/>
</dbReference>
<dbReference type="GO" id="GO:0071111">
    <property type="term" value="F:cyclic-guanylate-specific phosphodiesterase activity"/>
    <property type="evidence" value="ECO:0007669"/>
    <property type="project" value="InterPro"/>
</dbReference>
<reference evidence="3" key="1">
    <citation type="submission" date="2019-07" db="EMBL/GenBank/DDBJ databases">
        <title>Arthrobacter KR32 sp. nov., isolated from mountain cheese made of cows milk.</title>
        <authorList>
            <person name="Flegler A."/>
        </authorList>
    </citation>
    <scope>NUCLEOTIDE SEQUENCE [LARGE SCALE GENOMIC DNA]</scope>
    <source>
        <strain evidence="3">KR32</strain>
    </source>
</reference>
<name>A0A7X1TN31_9MICC</name>
<dbReference type="Gene3D" id="3.20.20.450">
    <property type="entry name" value="EAL domain"/>
    <property type="match status" value="1"/>
</dbReference>
<feature type="domain" description="EAL" evidence="1">
    <location>
        <begin position="11"/>
        <end position="254"/>
    </location>
</feature>
<dbReference type="EMBL" id="VJXX01000001">
    <property type="protein sequence ID" value="MPY10193.1"/>
    <property type="molecule type" value="Genomic_DNA"/>
</dbReference>
<dbReference type="InterPro" id="IPR035919">
    <property type="entry name" value="EAL_sf"/>
</dbReference>
<dbReference type="RefSeq" id="WP_152812903.1">
    <property type="nucleotide sequence ID" value="NZ_VJXX01000001.1"/>
</dbReference>
<dbReference type="SMART" id="SM00052">
    <property type="entry name" value="EAL"/>
    <property type="match status" value="1"/>
</dbReference>
<dbReference type="InterPro" id="IPR001633">
    <property type="entry name" value="EAL_dom"/>
</dbReference>
<proteinExistence type="predicted"/>
<protein>
    <submittedName>
        <fullName evidence="2">EAL domain-containing protein</fullName>
    </submittedName>
</protein>
<dbReference type="Pfam" id="PF00563">
    <property type="entry name" value="EAL"/>
    <property type="match status" value="1"/>
</dbReference>
<comment type="caution">
    <text evidence="2">The sequence shown here is derived from an EMBL/GenBank/DDBJ whole genome shotgun (WGS) entry which is preliminary data.</text>
</comment>
<keyword evidence="3" id="KW-1185">Reference proteome</keyword>
<evidence type="ECO:0000313" key="2">
    <source>
        <dbReference type="EMBL" id="MPY10193.1"/>
    </source>
</evidence>
<dbReference type="PANTHER" id="PTHR33121">
    <property type="entry name" value="CYCLIC DI-GMP PHOSPHODIESTERASE PDEF"/>
    <property type="match status" value="1"/>
</dbReference>
<organism evidence="2 3">
    <name type="scientific">Arthrobacter bussei</name>
    <dbReference type="NCBI Taxonomy" id="2594179"/>
    <lineage>
        <taxon>Bacteria</taxon>
        <taxon>Bacillati</taxon>
        <taxon>Actinomycetota</taxon>
        <taxon>Actinomycetes</taxon>
        <taxon>Micrococcales</taxon>
        <taxon>Micrococcaceae</taxon>
        <taxon>Arthrobacter</taxon>
    </lineage>
</organism>
<dbReference type="Proteomes" id="UP000326464">
    <property type="component" value="Unassembled WGS sequence"/>
</dbReference>
<sequence length="393" mass="41821">MHDVGTVLLLEDQWSRDLASACRGEGIVSMYQPIVDTTRATIAGFEALLRFPGYGEKNPAAWFSKARELGRAAELEAAALRVALAHRSGLPRNTFLTVNVSPDLLSSPAIRSVWEECGNLSGVIVELTEHSAIESYAALAPDLELLKERGALIAVDDAGSGYAGLQHLLALRPSFIKIDRDFISNIHHDEARRALVDMLGSFADRIDAWIIAEGVEQVEELDVLASLGVPLMQGYLLGRPALPWVGLDEGMARHLATRAGAGRAPAIRAITETALTARDLTEAGAAFATQPLLTEVVLLAAGRPVSVLTREDAVAGAAPPGMCVNIHTPIREALARCITRDEPSRFSPVMATDDAGRFAGLVRLERLITALTDEPAVADEAMSAGCAGDDGPP</sequence>
<evidence type="ECO:0000259" key="1">
    <source>
        <dbReference type="PROSITE" id="PS50883"/>
    </source>
</evidence>
<dbReference type="PANTHER" id="PTHR33121:SF76">
    <property type="entry name" value="SIGNALING PROTEIN"/>
    <property type="match status" value="1"/>
</dbReference>
<dbReference type="InterPro" id="IPR050706">
    <property type="entry name" value="Cyclic-di-GMP_PDE-like"/>
</dbReference>
<dbReference type="SUPFAM" id="SSF141868">
    <property type="entry name" value="EAL domain-like"/>
    <property type="match status" value="1"/>
</dbReference>
<dbReference type="PROSITE" id="PS50883">
    <property type="entry name" value="EAL"/>
    <property type="match status" value="1"/>
</dbReference>